<name>A0ABR4HDH7_9EURO</name>
<dbReference type="EMBL" id="JBFXLT010000044">
    <property type="protein sequence ID" value="KAL2812833.1"/>
    <property type="molecule type" value="Genomic_DNA"/>
</dbReference>
<keyword evidence="3" id="KW-1185">Reference proteome</keyword>
<evidence type="ECO:0000313" key="2">
    <source>
        <dbReference type="EMBL" id="KAL2812833.1"/>
    </source>
</evidence>
<evidence type="ECO:0000313" key="3">
    <source>
        <dbReference type="Proteomes" id="UP001610334"/>
    </source>
</evidence>
<feature type="chain" id="PRO_5045477883" evidence="1">
    <location>
        <begin position="22"/>
        <end position="99"/>
    </location>
</feature>
<dbReference type="Proteomes" id="UP001610334">
    <property type="component" value="Unassembled WGS sequence"/>
</dbReference>
<comment type="caution">
    <text evidence="2">The sequence shown here is derived from an EMBL/GenBank/DDBJ whole genome shotgun (WGS) entry which is preliminary data.</text>
</comment>
<accession>A0ABR4HDH7</accession>
<reference evidence="2 3" key="1">
    <citation type="submission" date="2024-07" db="EMBL/GenBank/DDBJ databases">
        <title>Section-level genome sequencing and comparative genomics of Aspergillus sections Usti and Cavernicolus.</title>
        <authorList>
            <consortium name="Lawrence Berkeley National Laboratory"/>
            <person name="Nybo J.L."/>
            <person name="Vesth T.C."/>
            <person name="Theobald S."/>
            <person name="Frisvad J.C."/>
            <person name="Larsen T.O."/>
            <person name="Kjaerboelling I."/>
            <person name="Rothschild-Mancinelli K."/>
            <person name="Lyhne E.K."/>
            <person name="Kogle M.E."/>
            <person name="Barry K."/>
            <person name="Clum A."/>
            <person name="Na H."/>
            <person name="Ledsgaard L."/>
            <person name="Lin J."/>
            <person name="Lipzen A."/>
            <person name="Kuo A."/>
            <person name="Riley R."/>
            <person name="Mondo S."/>
            <person name="Labutti K."/>
            <person name="Haridas S."/>
            <person name="Pangalinan J."/>
            <person name="Salamov A.A."/>
            <person name="Simmons B.A."/>
            <person name="Magnuson J.K."/>
            <person name="Chen J."/>
            <person name="Drula E."/>
            <person name="Henrissat B."/>
            <person name="Wiebenga A."/>
            <person name="Lubbers R.J."/>
            <person name="Gomes A.C."/>
            <person name="Makela M.R."/>
            <person name="Stajich J."/>
            <person name="Grigoriev I.V."/>
            <person name="Mortensen U.H."/>
            <person name="De Vries R.P."/>
            <person name="Baker S.E."/>
            <person name="Andersen M.R."/>
        </authorList>
    </citation>
    <scope>NUCLEOTIDE SEQUENCE [LARGE SCALE GENOMIC DNA]</scope>
    <source>
        <strain evidence="2 3">CBS 588.65</strain>
    </source>
</reference>
<gene>
    <name evidence="2" type="ORF">BJX63DRAFT_395628</name>
</gene>
<proteinExistence type="predicted"/>
<protein>
    <submittedName>
        <fullName evidence="2">Uncharacterized protein</fullName>
    </submittedName>
</protein>
<sequence>MLFAKSTFAVALFALSNVVAAASTPACLLQVVGPETPGDLKGICKTNSDEIQSSIRDVCGDDAQEALNFYSDVCEEAGYEVGASIFLGQETFRHIADSA</sequence>
<evidence type="ECO:0000256" key="1">
    <source>
        <dbReference type="SAM" id="SignalP"/>
    </source>
</evidence>
<organism evidence="2 3">
    <name type="scientific">Aspergillus granulosus</name>
    <dbReference type="NCBI Taxonomy" id="176169"/>
    <lineage>
        <taxon>Eukaryota</taxon>
        <taxon>Fungi</taxon>
        <taxon>Dikarya</taxon>
        <taxon>Ascomycota</taxon>
        <taxon>Pezizomycotina</taxon>
        <taxon>Eurotiomycetes</taxon>
        <taxon>Eurotiomycetidae</taxon>
        <taxon>Eurotiales</taxon>
        <taxon>Aspergillaceae</taxon>
        <taxon>Aspergillus</taxon>
        <taxon>Aspergillus subgen. Nidulantes</taxon>
    </lineage>
</organism>
<keyword evidence="1" id="KW-0732">Signal</keyword>
<feature type="signal peptide" evidence="1">
    <location>
        <begin position="1"/>
        <end position="21"/>
    </location>
</feature>